<dbReference type="OrthoDB" id="9766796at2"/>
<proteinExistence type="inferred from homology"/>
<evidence type="ECO:0000256" key="3">
    <source>
        <dbReference type="ARBA" id="ARBA00007330"/>
    </source>
</evidence>
<keyword evidence="5" id="KW-0319">Glycerol metabolism</keyword>
<evidence type="ECO:0000256" key="6">
    <source>
        <dbReference type="ARBA" id="ARBA00022827"/>
    </source>
</evidence>
<dbReference type="InterPro" id="IPR006076">
    <property type="entry name" value="FAD-dep_OxRdtase"/>
</dbReference>
<dbReference type="SUPFAM" id="SSF51905">
    <property type="entry name" value="FAD/NAD(P)-binding domain"/>
    <property type="match status" value="1"/>
</dbReference>
<evidence type="ECO:0000256" key="8">
    <source>
        <dbReference type="ARBA" id="ARBA00049055"/>
    </source>
</evidence>
<keyword evidence="13" id="KW-1185">Reference proteome</keyword>
<comment type="catalytic activity">
    <reaction evidence="8 9">
        <text>a quinone + sn-glycerol 3-phosphate = dihydroxyacetone phosphate + a quinol</text>
        <dbReference type="Rhea" id="RHEA:18977"/>
        <dbReference type="ChEBI" id="CHEBI:24646"/>
        <dbReference type="ChEBI" id="CHEBI:57597"/>
        <dbReference type="ChEBI" id="CHEBI:57642"/>
        <dbReference type="ChEBI" id="CHEBI:132124"/>
        <dbReference type="EC" id="1.1.5.3"/>
    </reaction>
</comment>
<comment type="cofactor">
    <cofactor evidence="1 9">
        <name>FAD</name>
        <dbReference type="ChEBI" id="CHEBI:57692"/>
    </cofactor>
</comment>
<evidence type="ECO:0000256" key="4">
    <source>
        <dbReference type="ARBA" id="ARBA00022630"/>
    </source>
</evidence>
<dbReference type="InterPro" id="IPR031656">
    <property type="entry name" value="DAO_C"/>
</dbReference>
<protein>
    <recommendedName>
        <fullName evidence="9">Glycerol-3-phosphate dehydrogenase</fullName>
        <ecNumber evidence="9">1.1.5.3</ecNumber>
    </recommendedName>
</protein>
<evidence type="ECO:0000313" key="13">
    <source>
        <dbReference type="Proteomes" id="UP000053750"/>
    </source>
</evidence>
<reference evidence="12 13" key="1">
    <citation type="submission" date="2014-02" db="EMBL/GenBank/DDBJ databases">
        <title>Genome sequence of Paenibacillus darwinianus reveals adaptive mechanisms for survival in Antarctic soils.</title>
        <authorList>
            <person name="Dsouza M."/>
            <person name="Taylor M.W."/>
            <person name="Turner S.J."/>
            <person name="Aislabie J."/>
        </authorList>
    </citation>
    <scope>NUCLEOTIDE SEQUENCE [LARGE SCALE GENOMIC DNA]</scope>
    <source>
        <strain evidence="12 13">CE1</strain>
    </source>
</reference>
<dbReference type="InterPro" id="IPR036188">
    <property type="entry name" value="FAD/NAD-bd_sf"/>
</dbReference>
<evidence type="ECO:0000259" key="10">
    <source>
        <dbReference type="Pfam" id="PF01266"/>
    </source>
</evidence>
<feature type="domain" description="FAD dependent oxidoreductase" evidence="10">
    <location>
        <begin position="25"/>
        <end position="379"/>
    </location>
</feature>
<dbReference type="GO" id="GO:0046168">
    <property type="term" value="P:glycerol-3-phosphate catabolic process"/>
    <property type="evidence" value="ECO:0007669"/>
    <property type="project" value="TreeGrafter"/>
</dbReference>
<evidence type="ECO:0000259" key="11">
    <source>
        <dbReference type="Pfam" id="PF16901"/>
    </source>
</evidence>
<evidence type="ECO:0000256" key="2">
    <source>
        <dbReference type="ARBA" id="ARBA00004977"/>
    </source>
</evidence>
<keyword evidence="7 9" id="KW-0560">Oxidoreductase</keyword>
<dbReference type="PANTHER" id="PTHR11985:SF35">
    <property type="entry name" value="ANAEROBIC GLYCEROL-3-PHOSPHATE DEHYDROGENASE SUBUNIT A"/>
    <property type="match status" value="1"/>
</dbReference>
<organism evidence="12 13">
    <name type="scientific">Paenibacillus darwinianus</name>
    <dbReference type="NCBI Taxonomy" id="1380763"/>
    <lineage>
        <taxon>Bacteria</taxon>
        <taxon>Bacillati</taxon>
        <taxon>Bacillota</taxon>
        <taxon>Bacilli</taxon>
        <taxon>Bacillales</taxon>
        <taxon>Paenibacillaceae</taxon>
        <taxon>Paenibacillus</taxon>
    </lineage>
</organism>
<dbReference type="PRINTS" id="PR01001">
    <property type="entry name" value="FADG3PDH"/>
</dbReference>
<name>A0A9W5RZB8_9BACL</name>
<evidence type="ECO:0000256" key="5">
    <source>
        <dbReference type="ARBA" id="ARBA00022798"/>
    </source>
</evidence>
<comment type="caution">
    <text evidence="12">The sequence shown here is derived from an EMBL/GenBank/DDBJ whole genome shotgun (WGS) entry which is preliminary data.</text>
</comment>
<evidence type="ECO:0000313" key="12">
    <source>
        <dbReference type="EMBL" id="EXX84773.1"/>
    </source>
</evidence>
<keyword evidence="4 9" id="KW-0285">Flavoprotein</keyword>
<dbReference type="GO" id="GO:0004368">
    <property type="term" value="F:glycerol-3-phosphate dehydrogenase (quinone) activity"/>
    <property type="evidence" value="ECO:0007669"/>
    <property type="project" value="UniProtKB-EC"/>
</dbReference>
<accession>A0A9W5RZB8</accession>
<dbReference type="RefSeq" id="WP_036586190.1">
    <property type="nucleotide sequence ID" value="NZ_KK082219.1"/>
</dbReference>
<dbReference type="PROSITE" id="PS00977">
    <property type="entry name" value="FAD_G3PDH_1"/>
    <property type="match status" value="1"/>
</dbReference>
<dbReference type="Gene3D" id="1.10.8.870">
    <property type="entry name" value="Alpha-glycerophosphate oxidase, cap domain"/>
    <property type="match status" value="1"/>
</dbReference>
<dbReference type="Gene3D" id="3.50.50.60">
    <property type="entry name" value="FAD/NAD(P)-binding domain"/>
    <property type="match status" value="1"/>
</dbReference>
<dbReference type="EC" id="1.1.5.3" evidence="9"/>
<dbReference type="EMBL" id="JFHU01000262">
    <property type="protein sequence ID" value="EXX84773.1"/>
    <property type="molecule type" value="Genomic_DNA"/>
</dbReference>
<dbReference type="Gene3D" id="3.30.9.10">
    <property type="entry name" value="D-Amino Acid Oxidase, subunit A, domain 2"/>
    <property type="match status" value="1"/>
</dbReference>
<comment type="similarity">
    <text evidence="3 9">Belongs to the FAD-dependent glycerol-3-phosphate dehydrogenase family.</text>
</comment>
<dbReference type="SUPFAM" id="SSF54373">
    <property type="entry name" value="FAD-linked reductases, C-terminal domain"/>
    <property type="match status" value="1"/>
</dbReference>
<evidence type="ECO:0000256" key="1">
    <source>
        <dbReference type="ARBA" id="ARBA00001974"/>
    </source>
</evidence>
<dbReference type="InterPro" id="IPR038299">
    <property type="entry name" value="DAO_C_sf"/>
</dbReference>
<dbReference type="Proteomes" id="UP000053750">
    <property type="component" value="Unassembled WGS sequence"/>
</dbReference>
<gene>
    <name evidence="12" type="ORF">BG53_10465</name>
</gene>
<dbReference type="Pfam" id="PF16901">
    <property type="entry name" value="DAO_C"/>
    <property type="match status" value="1"/>
</dbReference>
<sequence>MPEARLFSSNQRVEILEQMEKTPFDLLVVGGGITGSGIALDAATRGFKVGLIEKNDFASGTSSRSGKLIHGGLKYLKQGDLALVKEVGRERAIVHENARHLVIPIQMLFPIVKNGSFNKFTLKIGLSVYDRLAGVKKEERHFMLSKKEVFAQEPLINRDTVKGGGMYIEYRTDDSRLTLEVAKTAFEHGALISNYAEMVEFLQDENGQAIGVVVLDHASQRTFKLYAKFIVNAGGPWVDKIRRMEGELQGKRLHLTKGIHIVVPFERFPVKESIYYDVKGRMIAVVPRDGCTYIGSTENDYLGSLDDIRVSQSEVDYLLDCVNLMFPSVELKQADIISTWAGLRPLIHEEGKAAGHLSRKDEIFISESGLITIAGGKLTGYRKMAERVVNLVQRKGGFPAVPSKTETVKLTGGRFDNGEQLKQCIGSIARDRRYPGMDAETASDLVFKYGSNAGKVLDYLEDMDTKSLIAAEVRFCIEQEMAMKLSDFFLRRTGRLLFKRKDIPALLEAAASEFARVLGWDGEQAQKEKVQFNEEYAHALQFI</sequence>
<dbReference type="AlphaFoldDB" id="A0A9W5RZB8"/>
<dbReference type="InterPro" id="IPR000447">
    <property type="entry name" value="G3P_DH_FAD-dep"/>
</dbReference>
<dbReference type="GO" id="GO:0009331">
    <property type="term" value="C:glycerol-3-phosphate dehydrogenase (FAD) complex"/>
    <property type="evidence" value="ECO:0007669"/>
    <property type="project" value="UniProtKB-UniRule"/>
</dbReference>
<dbReference type="PANTHER" id="PTHR11985">
    <property type="entry name" value="GLYCEROL-3-PHOSPHATE DEHYDROGENASE"/>
    <property type="match status" value="1"/>
</dbReference>
<evidence type="ECO:0000256" key="9">
    <source>
        <dbReference type="RuleBase" id="RU361217"/>
    </source>
</evidence>
<keyword evidence="6" id="KW-0274">FAD</keyword>
<feature type="domain" description="Alpha-glycerophosphate oxidase C-terminal" evidence="11">
    <location>
        <begin position="403"/>
        <end position="524"/>
    </location>
</feature>
<dbReference type="Pfam" id="PF01266">
    <property type="entry name" value="DAO"/>
    <property type="match status" value="1"/>
</dbReference>
<dbReference type="PROSITE" id="PS00978">
    <property type="entry name" value="FAD_G3PDH_2"/>
    <property type="match status" value="1"/>
</dbReference>
<evidence type="ECO:0000256" key="7">
    <source>
        <dbReference type="ARBA" id="ARBA00023002"/>
    </source>
</evidence>
<comment type="pathway">
    <text evidence="2">Polyol metabolism; glycerol degradation via glycerol kinase pathway; glycerone phosphate from sn-glycerol 3-phosphate (aerobic route): step 1/1.</text>
</comment>
<dbReference type="GO" id="GO:0006071">
    <property type="term" value="P:glycerol metabolic process"/>
    <property type="evidence" value="ECO:0007669"/>
    <property type="project" value="UniProtKB-KW"/>
</dbReference>